<dbReference type="Pfam" id="PF12014">
    <property type="entry name" value="Cyclin_D1_bind"/>
    <property type="match status" value="1"/>
</dbReference>
<dbReference type="PROSITE" id="PS50181">
    <property type="entry name" value="FBOX"/>
    <property type="match status" value="1"/>
</dbReference>
<dbReference type="InterPro" id="IPR036047">
    <property type="entry name" value="F-box-like_dom_sf"/>
</dbReference>
<dbReference type="Gene3D" id="1.20.1280.50">
    <property type="match status" value="1"/>
</dbReference>
<dbReference type="InterPro" id="IPR001810">
    <property type="entry name" value="F-box_dom"/>
</dbReference>
<name>A0AAW0GL02_9APHY</name>
<organism evidence="2 3">
    <name type="scientific">Cerrena zonata</name>
    <dbReference type="NCBI Taxonomy" id="2478898"/>
    <lineage>
        <taxon>Eukaryota</taxon>
        <taxon>Fungi</taxon>
        <taxon>Dikarya</taxon>
        <taxon>Basidiomycota</taxon>
        <taxon>Agaricomycotina</taxon>
        <taxon>Agaricomycetes</taxon>
        <taxon>Polyporales</taxon>
        <taxon>Cerrenaceae</taxon>
        <taxon>Cerrena</taxon>
    </lineage>
</organism>
<comment type="caution">
    <text evidence="2">The sequence shown here is derived from an EMBL/GenBank/DDBJ whole genome shotgun (WGS) entry which is preliminary data.</text>
</comment>
<evidence type="ECO:0000259" key="1">
    <source>
        <dbReference type="PROSITE" id="PS50181"/>
    </source>
</evidence>
<proteinExistence type="predicted"/>
<sequence length="468" mass="53662">MSLSPRLSSLPYDIYLDLFAYLDSIDIFNLLCSSKLIYSYITDERIWRMLASRCGVTDISAFQPDYTWHDVYTGLLHKYGGLLGLWASDYAYRGNILECRINEDGNWPGIICEVWQFALATDQHNSRDPWLPSYVESFHIRLNRPDTEDDSKASCYATLHWYSPAHWYPETRSGVTPSLLLLSETNQASFIHVPVQGFSCISQFPDFPPENAAWYDNDNTLPRLSRELSHEHADPKKFFTKDALEPSCYLYLDTVDCTFPAALSFDIPEGCHAQLTLHQPYIPRFFDDFRYTYHPQDRTSLISTTDRYYPLRRSPPLDNNPSMDWSPQRLVGIWLGAYGPHGTEVLYIDWQPQSNEVWAWKITGDFNVPRGAITWRFNVNDGGNKVPAGSFGDLKPSASFCGIGTISSVGFLEYGQDQVPMYIAICGQNEIYANWLDMSIISRYRRYMGRQLSSEVVNGSERKPVFGL</sequence>
<dbReference type="Pfam" id="PF00646">
    <property type="entry name" value="F-box"/>
    <property type="match status" value="1"/>
</dbReference>
<feature type="domain" description="F-box" evidence="1">
    <location>
        <begin position="4"/>
        <end position="50"/>
    </location>
</feature>
<dbReference type="EMBL" id="JASBNA010000003">
    <property type="protein sequence ID" value="KAK7694116.1"/>
    <property type="molecule type" value="Genomic_DNA"/>
</dbReference>
<evidence type="ECO:0000313" key="3">
    <source>
        <dbReference type="Proteomes" id="UP001385951"/>
    </source>
</evidence>
<protein>
    <recommendedName>
        <fullName evidence="1">F-box domain-containing protein</fullName>
    </recommendedName>
</protein>
<evidence type="ECO:0000313" key="2">
    <source>
        <dbReference type="EMBL" id="KAK7694116.1"/>
    </source>
</evidence>
<accession>A0AAW0GL02</accession>
<dbReference type="AlphaFoldDB" id="A0AAW0GL02"/>
<dbReference type="SUPFAM" id="SSF81383">
    <property type="entry name" value="F-box domain"/>
    <property type="match status" value="1"/>
</dbReference>
<dbReference type="Proteomes" id="UP001385951">
    <property type="component" value="Unassembled WGS sequence"/>
</dbReference>
<gene>
    <name evidence="2" type="ORF">QCA50_003692</name>
</gene>
<reference evidence="2 3" key="1">
    <citation type="submission" date="2022-09" db="EMBL/GenBank/DDBJ databases">
        <authorList>
            <person name="Palmer J.M."/>
        </authorList>
    </citation>
    <scope>NUCLEOTIDE SEQUENCE [LARGE SCALE GENOMIC DNA]</scope>
    <source>
        <strain evidence="2 3">DSM 7382</strain>
    </source>
</reference>
<keyword evidence="3" id="KW-1185">Reference proteome</keyword>